<dbReference type="EMBL" id="JAMQOQ010000006">
    <property type="protein sequence ID" value="MDS0296247.1"/>
    <property type="molecule type" value="Genomic_DNA"/>
</dbReference>
<evidence type="ECO:0008006" key="4">
    <source>
        <dbReference type="Google" id="ProtNLM"/>
    </source>
</evidence>
<name>A0ABU2G628_9EURY</name>
<organism evidence="2 3">
    <name type="scientific">Halogeometricum luteum</name>
    <dbReference type="NCBI Taxonomy" id="2950537"/>
    <lineage>
        <taxon>Archaea</taxon>
        <taxon>Methanobacteriati</taxon>
        <taxon>Methanobacteriota</taxon>
        <taxon>Stenosarchaea group</taxon>
        <taxon>Halobacteria</taxon>
        <taxon>Halobacteriales</taxon>
        <taxon>Haloferacaceae</taxon>
        <taxon>Halogeometricum</taxon>
    </lineage>
</organism>
<comment type="caution">
    <text evidence="2">The sequence shown here is derived from an EMBL/GenBank/DDBJ whole genome shotgun (WGS) entry which is preliminary data.</text>
</comment>
<protein>
    <recommendedName>
        <fullName evidence="4">Major facilitator superfamily (MFS) profile domain-containing protein</fullName>
    </recommendedName>
</protein>
<dbReference type="Proteomes" id="UP001254813">
    <property type="component" value="Unassembled WGS sequence"/>
</dbReference>
<accession>A0ABU2G628</accession>
<sequence length="60" mass="5818">MDELDGPPLDAVVAGAGLSLLPVGVGAVTGDLLLGVGAACCLLLAFGLAYPFAKFAAEAD</sequence>
<feature type="transmembrane region" description="Helical" evidence="1">
    <location>
        <begin position="32"/>
        <end position="53"/>
    </location>
</feature>
<keyword evidence="1" id="KW-0472">Membrane</keyword>
<evidence type="ECO:0000313" key="2">
    <source>
        <dbReference type="EMBL" id="MDS0296247.1"/>
    </source>
</evidence>
<gene>
    <name evidence="2" type="ORF">NDI79_18880</name>
</gene>
<keyword evidence="1" id="KW-0812">Transmembrane</keyword>
<proteinExistence type="predicted"/>
<evidence type="ECO:0000256" key="1">
    <source>
        <dbReference type="SAM" id="Phobius"/>
    </source>
</evidence>
<keyword evidence="3" id="KW-1185">Reference proteome</keyword>
<dbReference type="RefSeq" id="WP_310930263.1">
    <property type="nucleotide sequence ID" value="NZ_JAMQOQ010000006.1"/>
</dbReference>
<evidence type="ECO:0000313" key="3">
    <source>
        <dbReference type="Proteomes" id="UP001254813"/>
    </source>
</evidence>
<reference evidence="2 3" key="1">
    <citation type="submission" date="2022-06" db="EMBL/GenBank/DDBJ databases">
        <title>Halogeometricum sp. a new haloarchaeum isolate from saline soil.</title>
        <authorList>
            <person name="Strakova D."/>
            <person name="Galisteo C."/>
            <person name="Sanchez-Porro C."/>
            <person name="Ventosa A."/>
        </authorList>
    </citation>
    <scope>NUCLEOTIDE SEQUENCE [LARGE SCALE GENOMIC DNA]</scope>
    <source>
        <strain evidence="3">S3BR25-2</strain>
    </source>
</reference>
<keyword evidence="1" id="KW-1133">Transmembrane helix</keyword>